<dbReference type="GO" id="GO:0080019">
    <property type="term" value="F:alcohol-forming very long-chain fatty acyl-CoA reductase activity"/>
    <property type="evidence" value="ECO:0007669"/>
    <property type="project" value="InterPro"/>
</dbReference>
<evidence type="ECO:0000259" key="11">
    <source>
        <dbReference type="Pfam" id="PF03015"/>
    </source>
</evidence>
<keyword evidence="10" id="KW-0560">Oxidoreductase</keyword>
<dbReference type="EMBL" id="CARXXK010000003">
    <property type="protein sequence ID" value="CAI6363745.1"/>
    <property type="molecule type" value="Genomic_DNA"/>
</dbReference>
<evidence type="ECO:0000256" key="2">
    <source>
        <dbReference type="ARBA" id="ARBA00005928"/>
    </source>
</evidence>
<reference evidence="13 14" key="1">
    <citation type="submission" date="2023-01" db="EMBL/GenBank/DDBJ databases">
        <authorList>
            <person name="Whitehead M."/>
        </authorList>
    </citation>
    <scope>NUCLEOTIDE SEQUENCE [LARGE SCALE GENOMIC DNA]</scope>
</reference>
<evidence type="ECO:0000256" key="6">
    <source>
        <dbReference type="ARBA" id="ARBA00022989"/>
    </source>
</evidence>
<evidence type="ECO:0000256" key="5">
    <source>
        <dbReference type="ARBA" id="ARBA00022857"/>
    </source>
</evidence>
<dbReference type="PANTHER" id="PTHR11011:SF60">
    <property type="entry name" value="FATTY ACYL-COA REDUCTASE-RELATED"/>
    <property type="match status" value="1"/>
</dbReference>
<evidence type="ECO:0000256" key="8">
    <source>
        <dbReference type="ARBA" id="ARBA00023136"/>
    </source>
</evidence>
<evidence type="ECO:0000256" key="10">
    <source>
        <dbReference type="RuleBase" id="RU363097"/>
    </source>
</evidence>
<dbReference type="PANTHER" id="PTHR11011">
    <property type="entry name" value="MALE STERILITY PROTEIN 2-RELATED"/>
    <property type="match status" value="1"/>
</dbReference>
<keyword evidence="3 10" id="KW-0444">Lipid biosynthesis</keyword>
<name>A0AAV0X618_9HEMI</name>
<dbReference type="CDD" id="cd09071">
    <property type="entry name" value="FAR_C"/>
    <property type="match status" value="1"/>
</dbReference>
<dbReference type="InterPro" id="IPR026055">
    <property type="entry name" value="FAR"/>
</dbReference>
<proteinExistence type="inferred from homology"/>
<keyword evidence="8 10" id="KW-0472">Membrane</keyword>
<organism evidence="13 14">
    <name type="scientific">Macrosiphum euphorbiae</name>
    <name type="common">potato aphid</name>
    <dbReference type="NCBI Taxonomy" id="13131"/>
    <lineage>
        <taxon>Eukaryota</taxon>
        <taxon>Metazoa</taxon>
        <taxon>Ecdysozoa</taxon>
        <taxon>Arthropoda</taxon>
        <taxon>Hexapoda</taxon>
        <taxon>Insecta</taxon>
        <taxon>Pterygota</taxon>
        <taxon>Neoptera</taxon>
        <taxon>Paraneoptera</taxon>
        <taxon>Hemiptera</taxon>
        <taxon>Sternorrhyncha</taxon>
        <taxon>Aphidomorpha</taxon>
        <taxon>Aphidoidea</taxon>
        <taxon>Aphididae</taxon>
        <taxon>Macrosiphini</taxon>
        <taxon>Macrosiphum</taxon>
    </lineage>
</organism>
<evidence type="ECO:0000313" key="13">
    <source>
        <dbReference type="EMBL" id="CAI6363745.1"/>
    </source>
</evidence>
<keyword evidence="6 10" id="KW-1133">Transmembrane helix</keyword>
<comment type="subcellular location">
    <subcellularLocation>
        <location evidence="1">Membrane</location>
        <topology evidence="1">Multi-pass membrane protein</topology>
    </subcellularLocation>
</comment>
<keyword evidence="7 10" id="KW-0443">Lipid metabolism</keyword>
<dbReference type="InterPro" id="IPR033640">
    <property type="entry name" value="FAR_C"/>
</dbReference>
<dbReference type="InterPro" id="IPR013120">
    <property type="entry name" value="FAR_NAD-bd"/>
</dbReference>
<dbReference type="CDD" id="cd05236">
    <property type="entry name" value="FAR-N_SDR_e"/>
    <property type="match status" value="1"/>
</dbReference>
<keyword evidence="5 10" id="KW-0521">NADP</keyword>
<dbReference type="SUPFAM" id="SSF51735">
    <property type="entry name" value="NAD(P)-binding Rossmann-fold domains"/>
    <property type="match status" value="1"/>
</dbReference>
<keyword evidence="4 10" id="KW-0812">Transmembrane</keyword>
<feature type="transmembrane region" description="Helical" evidence="10">
    <location>
        <begin position="335"/>
        <end position="356"/>
    </location>
</feature>
<accession>A0AAV0X618</accession>
<evidence type="ECO:0000256" key="3">
    <source>
        <dbReference type="ARBA" id="ARBA00022516"/>
    </source>
</evidence>
<dbReference type="Pfam" id="PF03015">
    <property type="entry name" value="Sterile"/>
    <property type="match status" value="1"/>
</dbReference>
<keyword evidence="14" id="KW-1185">Reference proteome</keyword>
<dbReference type="InterPro" id="IPR036291">
    <property type="entry name" value="NAD(P)-bd_dom_sf"/>
</dbReference>
<comment type="caution">
    <text evidence="13">The sequence shown here is derived from an EMBL/GenBank/DDBJ whole genome shotgun (WGS) entry which is preliminary data.</text>
</comment>
<dbReference type="GO" id="GO:0005777">
    <property type="term" value="C:peroxisome"/>
    <property type="evidence" value="ECO:0007669"/>
    <property type="project" value="TreeGrafter"/>
</dbReference>
<evidence type="ECO:0000259" key="12">
    <source>
        <dbReference type="Pfam" id="PF07993"/>
    </source>
</evidence>
<evidence type="ECO:0000256" key="9">
    <source>
        <dbReference type="ARBA" id="ARBA00052530"/>
    </source>
</evidence>
<evidence type="ECO:0000313" key="14">
    <source>
        <dbReference type="Proteomes" id="UP001160148"/>
    </source>
</evidence>
<dbReference type="AlphaFoldDB" id="A0AAV0X618"/>
<feature type="domain" description="Fatty acyl-CoA reductase C-terminal" evidence="11">
    <location>
        <begin position="356"/>
        <end position="448"/>
    </location>
</feature>
<feature type="domain" description="Thioester reductase (TE)" evidence="12">
    <location>
        <begin position="16"/>
        <end position="278"/>
    </location>
</feature>
<dbReference type="GO" id="GO:0102965">
    <property type="term" value="F:alcohol-forming long-chain fatty acyl-CoA reductase activity"/>
    <property type="evidence" value="ECO:0007669"/>
    <property type="project" value="UniProtKB-EC"/>
</dbReference>
<dbReference type="FunFam" id="3.40.50.720:FF:000143">
    <property type="entry name" value="Fatty acyl-CoA reductase"/>
    <property type="match status" value="1"/>
</dbReference>
<gene>
    <name evidence="13" type="ORF">MEUPH1_LOCUS18647</name>
</gene>
<evidence type="ECO:0000256" key="4">
    <source>
        <dbReference type="ARBA" id="ARBA00022692"/>
    </source>
</evidence>
<evidence type="ECO:0000256" key="1">
    <source>
        <dbReference type="ARBA" id="ARBA00004141"/>
    </source>
</evidence>
<comment type="catalytic activity">
    <reaction evidence="9 10">
        <text>a long-chain fatty acyl-CoA + 2 NADPH + 2 H(+) = a long-chain primary fatty alcohol + 2 NADP(+) + CoA</text>
        <dbReference type="Rhea" id="RHEA:52716"/>
        <dbReference type="ChEBI" id="CHEBI:15378"/>
        <dbReference type="ChEBI" id="CHEBI:57287"/>
        <dbReference type="ChEBI" id="CHEBI:57783"/>
        <dbReference type="ChEBI" id="CHEBI:58349"/>
        <dbReference type="ChEBI" id="CHEBI:77396"/>
        <dbReference type="ChEBI" id="CHEBI:83139"/>
        <dbReference type="EC" id="1.2.1.84"/>
    </reaction>
</comment>
<comment type="similarity">
    <text evidence="2 10">Belongs to the fatty acyl-CoA reductase family.</text>
</comment>
<dbReference type="Proteomes" id="UP001160148">
    <property type="component" value="Unassembled WGS sequence"/>
</dbReference>
<feature type="transmembrane region" description="Helical" evidence="10">
    <location>
        <begin position="463"/>
        <end position="486"/>
    </location>
</feature>
<dbReference type="GO" id="GO:0035336">
    <property type="term" value="P:long-chain fatty-acyl-CoA metabolic process"/>
    <property type="evidence" value="ECO:0007669"/>
    <property type="project" value="TreeGrafter"/>
</dbReference>
<protein>
    <recommendedName>
        <fullName evidence="10">Fatty acyl-CoA reductase</fullName>
        <ecNumber evidence="10">1.2.1.84</ecNumber>
    </recommendedName>
</protein>
<dbReference type="GO" id="GO:0016020">
    <property type="term" value="C:membrane"/>
    <property type="evidence" value="ECO:0007669"/>
    <property type="project" value="UniProtKB-SubCell"/>
</dbReference>
<evidence type="ECO:0000256" key="7">
    <source>
        <dbReference type="ARBA" id="ARBA00023098"/>
    </source>
</evidence>
<dbReference type="EC" id="1.2.1.84" evidence="10"/>
<dbReference type="Gene3D" id="3.40.50.720">
    <property type="entry name" value="NAD(P)-binding Rossmann-like Domain"/>
    <property type="match status" value="1"/>
</dbReference>
<dbReference type="Pfam" id="PF07993">
    <property type="entry name" value="NAD_binding_4"/>
    <property type="match status" value="1"/>
</dbReference>
<comment type="function">
    <text evidence="10">Catalyzes the reduction of fatty acyl-CoA to fatty alcohols.</text>
</comment>
<sequence>METSISESFRDGTVFVTGSTGFLGKILTEKLLRSCSLKKIALLVRSKKGIDPSQRVANIYNESMFDRLRVEKPDFKTKIKMIDGDLEQPSLGLSPKDREWLTENVNFVFHCAATIKFNENLQIATRINIQGTDNILTLATMMKNLKGLVHVSTAYSHCPRNEIKEQFYPTPITAKELKNMSKDEISCPNILKNWPNTYTFTKAIAENLMSSNDNQLPISIFRPSIIGCTKLEPNPGWLDNINGPSGIVTGFIAGFLRTIQLDKNKIADIIPVDYTVNALISVMWDTVNRHRHSNQINNAPKIYNYVSSAESPLTWGKYIRGMHENYFDIPPLRSMWYIFYIFHTNSLVGTVLRFWLHTIPATFMDLLLIISGKSPKMLKTYSKTEIALDLLREFTTRQWSFDNKNTVELWLSLSKEDQKTFWFSFEDFDWNSYINIYYLGIRKHILHEDLSNTEKAVTKNRKLFWLHHLCIVFIIYLLLQFLYWMFII</sequence>